<dbReference type="HOGENOM" id="CLU_001570_14_11_1"/>
<dbReference type="GO" id="GO:0016705">
    <property type="term" value="F:oxidoreductase activity, acting on paired donors, with incorporation or reduction of molecular oxygen"/>
    <property type="evidence" value="ECO:0007669"/>
    <property type="project" value="InterPro"/>
</dbReference>
<accession>W6XQL4</accession>
<evidence type="ECO:0000256" key="5">
    <source>
        <dbReference type="ARBA" id="ARBA00023004"/>
    </source>
</evidence>
<gene>
    <name evidence="8" type="ORF">COCCADRAFT_41491</name>
</gene>
<dbReference type="CDD" id="cd11058">
    <property type="entry name" value="CYP60B-like"/>
    <property type="match status" value="1"/>
</dbReference>
<evidence type="ECO:0000256" key="6">
    <source>
        <dbReference type="PIRSR" id="PIRSR602401-1"/>
    </source>
</evidence>
<dbReference type="GO" id="GO:0005506">
    <property type="term" value="F:iron ion binding"/>
    <property type="evidence" value="ECO:0007669"/>
    <property type="project" value="InterPro"/>
</dbReference>
<dbReference type="KEGG" id="bze:COCCADRAFT_41491"/>
<dbReference type="PANTHER" id="PTHR24305:SF210">
    <property type="entry name" value="CYTOCHROME P450 MONOOXYGENASE ASQL-RELATED"/>
    <property type="match status" value="1"/>
</dbReference>
<dbReference type="Gene3D" id="1.10.630.10">
    <property type="entry name" value="Cytochrome P450"/>
    <property type="match status" value="1"/>
</dbReference>
<keyword evidence="3 6" id="KW-0349">Heme</keyword>
<comment type="cofactor">
    <cofactor evidence="1 6">
        <name>heme</name>
        <dbReference type="ChEBI" id="CHEBI:30413"/>
    </cofactor>
</comment>
<dbReference type="EMBL" id="KI964866">
    <property type="protein sequence ID" value="EUC27898.1"/>
    <property type="molecule type" value="Genomic_DNA"/>
</dbReference>
<dbReference type="PANTHER" id="PTHR24305">
    <property type="entry name" value="CYTOCHROME P450"/>
    <property type="match status" value="1"/>
</dbReference>
<dbReference type="Pfam" id="PF00067">
    <property type="entry name" value="p450"/>
    <property type="match status" value="2"/>
</dbReference>
<keyword evidence="7" id="KW-0472">Membrane</keyword>
<proteinExistence type="inferred from homology"/>
<dbReference type="SUPFAM" id="SSF48264">
    <property type="entry name" value="Cytochrome P450"/>
    <property type="match status" value="1"/>
</dbReference>
<evidence type="ECO:0000256" key="7">
    <source>
        <dbReference type="SAM" id="Phobius"/>
    </source>
</evidence>
<keyword evidence="7" id="KW-0812">Transmembrane</keyword>
<evidence type="ECO:0000313" key="8">
    <source>
        <dbReference type="EMBL" id="EUC27898.1"/>
    </source>
</evidence>
<dbReference type="PRINTS" id="PR00385">
    <property type="entry name" value="P450"/>
</dbReference>
<evidence type="ECO:0000256" key="2">
    <source>
        <dbReference type="ARBA" id="ARBA00010617"/>
    </source>
</evidence>
<feature type="binding site" description="axial binding residue" evidence="6">
    <location>
        <position position="420"/>
    </location>
    <ligand>
        <name>heme</name>
        <dbReference type="ChEBI" id="CHEBI:30413"/>
    </ligand>
    <ligandPart>
        <name>Fe</name>
        <dbReference type="ChEBI" id="CHEBI:18248"/>
    </ligandPart>
</feature>
<dbReference type="GO" id="GO:0020037">
    <property type="term" value="F:heme binding"/>
    <property type="evidence" value="ECO:0007669"/>
    <property type="project" value="InterPro"/>
</dbReference>
<dbReference type="Proteomes" id="UP000053841">
    <property type="component" value="Unassembled WGS sequence"/>
</dbReference>
<dbReference type="GeneID" id="19149485"/>
<keyword evidence="9" id="KW-1185">Reference proteome</keyword>
<dbReference type="InterPro" id="IPR002401">
    <property type="entry name" value="Cyt_P450_E_grp-I"/>
</dbReference>
<evidence type="ECO:0000313" key="9">
    <source>
        <dbReference type="Proteomes" id="UP000053841"/>
    </source>
</evidence>
<reference evidence="8 9" key="1">
    <citation type="journal article" date="2013" name="PLoS Genet.">
        <title>Comparative genome structure, secondary metabolite, and effector coding capacity across Cochliobolus pathogens.</title>
        <authorList>
            <person name="Condon B.J."/>
            <person name="Leng Y."/>
            <person name="Wu D."/>
            <person name="Bushley K.E."/>
            <person name="Ohm R.A."/>
            <person name="Otillar R."/>
            <person name="Martin J."/>
            <person name="Schackwitz W."/>
            <person name="Grimwood J."/>
            <person name="MohdZainudin N."/>
            <person name="Xue C."/>
            <person name="Wang R."/>
            <person name="Manning V.A."/>
            <person name="Dhillon B."/>
            <person name="Tu Z.J."/>
            <person name="Steffenson B.J."/>
            <person name="Salamov A."/>
            <person name="Sun H."/>
            <person name="Lowry S."/>
            <person name="LaButti K."/>
            <person name="Han J."/>
            <person name="Copeland A."/>
            <person name="Lindquist E."/>
            <person name="Barry K."/>
            <person name="Schmutz J."/>
            <person name="Baker S.E."/>
            <person name="Ciuffetti L.M."/>
            <person name="Grigoriev I.V."/>
            <person name="Zhong S."/>
            <person name="Turgeon B.G."/>
        </authorList>
    </citation>
    <scope>NUCLEOTIDE SEQUENCE [LARGE SCALE GENOMIC DNA]</scope>
    <source>
        <strain evidence="8 9">26-R-13</strain>
    </source>
</reference>
<dbReference type="RefSeq" id="XP_007717794.1">
    <property type="nucleotide sequence ID" value="XM_007719604.1"/>
</dbReference>
<protein>
    <recommendedName>
        <fullName evidence="10">Cytochrome P450</fullName>
    </recommendedName>
</protein>
<keyword evidence="4 6" id="KW-0479">Metal-binding</keyword>
<organism evidence="8 9">
    <name type="scientific">Cochliobolus carbonum (strain 26-R-13)</name>
    <name type="common">Maize leaf spot fungus</name>
    <name type="synonym">Bipolaris zeicola</name>
    <dbReference type="NCBI Taxonomy" id="930089"/>
    <lineage>
        <taxon>Eukaryota</taxon>
        <taxon>Fungi</taxon>
        <taxon>Dikarya</taxon>
        <taxon>Ascomycota</taxon>
        <taxon>Pezizomycotina</taxon>
        <taxon>Dothideomycetes</taxon>
        <taxon>Pleosporomycetidae</taxon>
        <taxon>Pleosporales</taxon>
        <taxon>Pleosporineae</taxon>
        <taxon>Pleosporaceae</taxon>
        <taxon>Bipolaris</taxon>
    </lineage>
</organism>
<keyword evidence="7" id="KW-1133">Transmembrane helix</keyword>
<dbReference type="InterPro" id="IPR036396">
    <property type="entry name" value="Cyt_P450_sf"/>
</dbReference>
<dbReference type="InterPro" id="IPR001128">
    <property type="entry name" value="Cyt_P450"/>
</dbReference>
<evidence type="ECO:0000256" key="1">
    <source>
        <dbReference type="ARBA" id="ARBA00001971"/>
    </source>
</evidence>
<dbReference type="AlphaFoldDB" id="W6XQL4"/>
<dbReference type="GO" id="GO:0004497">
    <property type="term" value="F:monooxygenase activity"/>
    <property type="evidence" value="ECO:0007669"/>
    <property type="project" value="InterPro"/>
</dbReference>
<dbReference type="eggNOG" id="KOG0158">
    <property type="taxonomic scope" value="Eukaryota"/>
</dbReference>
<sequence>MLQLAPTSAAILAVVASFVWYCILRAFYNLYIHPLRAFPGPWLARAGVLWHSYHSLRGDLQYALHQMHLNYGPTIRIAPNELIFLDPKACKDIYGHRNGTPEYIKDPSLIFTADAGPSLFSVPKDDHSKLRRLLSHGFSEKALRQQESVISGYANLLVDRLRQVYDKPIDAAACHDYFAFDVIGHLVYAESFDCLSRSEYHPWVKLIFSTMRVISWNRSFNCLAPQITRLLIKPVPQKVVDEGHALLEMTRAKLHRRIEAKLQYTDLMENLLVAQKQGKITMDEVFDNATPLNVAGSETTSIALAGATYFLRQNSEVYQKLKTEVWSAFNHRGEINISKAAGLRYLAAVIDETMREFIAGHFVPGNTLVGISQYAAFRSPHNFAWPDEFAPERFIDSDQPAWANDKRDVLQPFLFGPRNCIGRNLALI</sequence>
<comment type="similarity">
    <text evidence="2">Belongs to the cytochrome P450 family.</text>
</comment>
<evidence type="ECO:0008006" key="10">
    <source>
        <dbReference type="Google" id="ProtNLM"/>
    </source>
</evidence>
<dbReference type="InterPro" id="IPR050121">
    <property type="entry name" value="Cytochrome_P450_monoxygenase"/>
</dbReference>
<evidence type="ECO:0000256" key="4">
    <source>
        <dbReference type="ARBA" id="ARBA00022723"/>
    </source>
</evidence>
<dbReference type="PRINTS" id="PR00463">
    <property type="entry name" value="EP450I"/>
</dbReference>
<evidence type="ECO:0000256" key="3">
    <source>
        <dbReference type="ARBA" id="ARBA00022617"/>
    </source>
</evidence>
<feature type="transmembrane region" description="Helical" evidence="7">
    <location>
        <begin position="6"/>
        <end position="28"/>
    </location>
</feature>
<dbReference type="OrthoDB" id="1470350at2759"/>
<keyword evidence="5 6" id="KW-0408">Iron</keyword>
<name>W6XQL4_COCC2</name>
<dbReference type="STRING" id="930089.W6XQL4"/>